<protein>
    <recommendedName>
        <fullName evidence="2">leucine--tRNA ligase</fullName>
        <ecNumber evidence="2">6.1.1.4</ecNumber>
    </recommendedName>
</protein>
<dbReference type="GO" id="GO:0005829">
    <property type="term" value="C:cytosol"/>
    <property type="evidence" value="ECO:0007669"/>
    <property type="project" value="TreeGrafter"/>
</dbReference>
<evidence type="ECO:0000259" key="9">
    <source>
        <dbReference type="Pfam" id="PF08264"/>
    </source>
</evidence>
<dbReference type="GO" id="GO:0004823">
    <property type="term" value="F:leucine-tRNA ligase activity"/>
    <property type="evidence" value="ECO:0007669"/>
    <property type="project" value="UniProtKB-EC"/>
</dbReference>
<dbReference type="InterPro" id="IPR009080">
    <property type="entry name" value="tRNAsynth_Ia_anticodon-bd"/>
</dbReference>
<dbReference type="GO" id="GO:0006429">
    <property type="term" value="P:leucyl-tRNA aminoacylation"/>
    <property type="evidence" value="ECO:0007669"/>
    <property type="project" value="InterPro"/>
</dbReference>
<keyword evidence="7" id="KW-0030">Aminoacyl-tRNA synthetase</keyword>
<evidence type="ECO:0000256" key="4">
    <source>
        <dbReference type="ARBA" id="ARBA00022741"/>
    </source>
</evidence>
<keyword evidence="6" id="KW-0648">Protein biosynthesis</keyword>
<accession>X1NUR9</accession>
<keyword evidence="3" id="KW-0436">Ligase</keyword>
<keyword evidence="5" id="KW-0067">ATP-binding</keyword>
<dbReference type="InterPro" id="IPR002302">
    <property type="entry name" value="Leu-tRNA-ligase"/>
</dbReference>
<evidence type="ECO:0000256" key="5">
    <source>
        <dbReference type="ARBA" id="ARBA00022840"/>
    </source>
</evidence>
<evidence type="ECO:0000256" key="2">
    <source>
        <dbReference type="ARBA" id="ARBA00013164"/>
    </source>
</evidence>
<evidence type="ECO:0000256" key="1">
    <source>
        <dbReference type="ARBA" id="ARBA00005594"/>
    </source>
</evidence>
<evidence type="ECO:0000256" key="8">
    <source>
        <dbReference type="ARBA" id="ARBA00047469"/>
    </source>
</evidence>
<dbReference type="PANTHER" id="PTHR43740">
    <property type="entry name" value="LEUCYL-TRNA SYNTHETASE"/>
    <property type="match status" value="1"/>
</dbReference>
<evidence type="ECO:0000313" key="10">
    <source>
        <dbReference type="EMBL" id="GAI47802.1"/>
    </source>
</evidence>
<dbReference type="SUPFAM" id="SSF47323">
    <property type="entry name" value="Anticodon-binding domain of a subclass of class I aminoacyl-tRNA synthetases"/>
    <property type="match status" value="1"/>
</dbReference>
<dbReference type="InterPro" id="IPR013155">
    <property type="entry name" value="M/V/L/I-tRNA-synth_anticd-bd"/>
</dbReference>
<keyword evidence="4" id="KW-0547">Nucleotide-binding</keyword>
<comment type="catalytic activity">
    <reaction evidence="8">
        <text>tRNA(Leu) + L-leucine + ATP = L-leucyl-tRNA(Leu) + AMP + diphosphate</text>
        <dbReference type="Rhea" id="RHEA:11688"/>
        <dbReference type="Rhea" id="RHEA-COMP:9613"/>
        <dbReference type="Rhea" id="RHEA-COMP:9622"/>
        <dbReference type="ChEBI" id="CHEBI:30616"/>
        <dbReference type="ChEBI" id="CHEBI:33019"/>
        <dbReference type="ChEBI" id="CHEBI:57427"/>
        <dbReference type="ChEBI" id="CHEBI:78442"/>
        <dbReference type="ChEBI" id="CHEBI:78494"/>
        <dbReference type="ChEBI" id="CHEBI:456215"/>
        <dbReference type="EC" id="6.1.1.4"/>
    </reaction>
</comment>
<evidence type="ECO:0000256" key="7">
    <source>
        <dbReference type="ARBA" id="ARBA00023146"/>
    </source>
</evidence>
<comment type="similarity">
    <text evidence="1">Belongs to the class-I aminoacyl-tRNA synthetase family.</text>
</comment>
<evidence type="ECO:0000256" key="3">
    <source>
        <dbReference type="ARBA" id="ARBA00022598"/>
    </source>
</evidence>
<dbReference type="EC" id="6.1.1.4" evidence="2"/>
<comment type="caution">
    <text evidence="10">The sequence shown here is derived from an EMBL/GenBank/DDBJ whole genome shotgun (WGS) entry which is preliminary data.</text>
</comment>
<dbReference type="AlphaFoldDB" id="X1NUR9"/>
<dbReference type="PANTHER" id="PTHR43740:SF2">
    <property type="entry name" value="LEUCINE--TRNA LIGASE, MITOCHONDRIAL"/>
    <property type="match status" value="1"/>
</dbReference>
<dbReference type="EMBL" id="BARV01039758">
    <property type="protein sequence ID" value="GAI47802.1"/>
    <property type="molecule type" value="Genomic_DNA"/>
</dbReference>
<dbReference type="Pfam" id="PF08264">
    <property type="entry name" value="Anticodon_1"/>
    <property type="match status" value="1"/>
</dbReference>
<dbReference type="GO" id="GO:0005524">
    <property type="term" value="F:ATP binding"/>
    <property type="evidence" value="ECO:0007669"/>
    <property type="project" value="UniProtKB-KW"/>
</dbReference>
<feature type="domain" description="Methionyl/Valyl/Leucyl/Isoleucyl-tRNA synthetase anticodon-binding" evidence="9">
    <location>
        <begin position="17"/>
        <end position="92"/>
    </location>
</feature>
<name>X1NUR9_9ZZZZ</name>
<dbReference type="Gene3D" id="1.10.730.10">
    <property type="entry name" value="Isoleucyl-tRNA Synthetase, Domain 1"/>
    <property type="match status" value="1"/>
</dbReference>
<proteinExistence type="inferred from homology"/>
<reference evidence="10" key="1">
    <citation type="journal article" date="2014" name="Front. Microbiol.">
        <title>High frequency of phylogenetically diverse reductive dehalogenase-homologous genes in deep subseafloor sedimentary metagenomes.</title>
        <authorList>
            <person name="Kawai M."/>
            <person name="Futagami T."/>
            <person name="Toyoda A."/>
            <person name="Takaki Y."/>
            <person name="Nishi S."/>
            <person name="Hori S."/>
            <person name="Arai W."/>
            <person name="Tsubouchi T."/>
            <person name="Morono Y."/>
            <person name="Uchiyama I."/>
            <person name="Ito T."/>
            <person name="Fujiyama A."/>
            <person name="Inagaki F."/>
            <person name="Takami H."/>
        </authorList>
    </citation>
    <scope>NUCLEOTIDE SEQUENCE</scope>
    <source>
        <strain evidence="10">Expedition CK06-06</strain>
    </source>
</reference>
<evidence type="ECO:0000256" key="6">
    <source>
        <dbReference type="ARBA" id="ARBA00022917"/>
    </source>
</evidence>
<sequence length="131" mass="15090">MELTNWLSRVREVRNVSLSLWQEAISYFLLLLAPTAPHIAEELWVRSGHSYSIHNQSWPNFDKELAKQAEITLPIQVNGKLRDKLVVPASITEAEAKELVLNRERVKAYINGKEIDRIIYIPGRVMNIVVK</sequence>
<organism evidence="10">
    <name type="scientific">marine sediment metagenome</name>
    <dbReference type="NCBI Taxonomy" id="412755"/>
    <lineage>
        <taxon>unclassified sequences</taxon>
        <taxon>metagenomes</taxon>
        <taxon>ecological metagenomes</taxon>
    </lineage>
</organism>
<gene>
    <name evidence="10" type="ORF">S06H3_60832</name>
</gene>